<dbReference type="EMBL" id="BAAATR010000025">
    <property type="protein sequence ID" value="GAA2260683.1"/>
    <property type="molecule type" value="Genomic_DNA"/>
</dbReference>
<feature type="region of interest" description="Disordered" evidence="1">
    <location>
        <begin position="1"/>
        <end position="79"/>
    </location>
</feature>
<sequence length="79" mass="8060">MAPPSGDNTPAAADGDADSSSENAPPVIATSPITPATVVSRRGRLAARRRPRPRPCRDTPDRPPSAAPDSDATASITTV</sequence>
<protein>
    <submittedName>
        <fullName evidence="2">Uncharacterized protein</fullName>
    </submittedName>
</protein>
<proteinExistence type="predicted"/>
<dbReference type="Proteomes" id="UP001500305">
    <property type="component" value="Unassembled WGS sequence"/>
</dbReference>
<reference evidence="2 3" key="1">
    <citation type="journal article" date="2019" name="Int. J. Syst. Evol. Microbiol.">
        <title>The Global Catalogue of Microorganisms (GCM) 10K type strain sequencing project: providing services to taxonomists for standard genome sequencing and annotation.</title>
        <authorList>
            <consortium name="The Broad Institute Genomics Platform"/>
            <consortium name="The Broad Institute Genome Sequencing Center for Infectious Disease"/>
            <person name="Wu L."/>
            <person name="Ma J."/>
        </authorList>
    </citation>
    <scope>NUCLEOTIDE SEQUENCE [LARGE SCALE GENOMIC DNA]</scope>
    <source>
        <strain evidence="2 3">JCM 7356</strain>
    </source>
</reference>
<accession>A0ABN3EJ21</accession>
<name>A0ABN3EJ21_9ACTN</name>
<keyword evidence="3" id="KW-1185">Reference proteome</keyword>
<gene>
    <name evidence="2" type="ORF">GCM10010430_50970</name>
</gene>
<feature type="compositionally biased region" description="Basic residues" evidence="1">
    <location>
        <begin position="41"/>
        <end position="54"/>
    </location>
</feature>
<evidence type="ECO:0000256" key="1">
    <source>
        <dbReference type="SAM" id="MobiDB-lite"/>
    </source>
</evidence>
<evidence type="ECO:0000313" key="3">
    <source>
        <dbReference type="Proteomes" id="UP001500305"/>
    </source>
</evidence>
<evidence type="ECO:0000313" key="2">
    <source>
        <dbReference type="EMBL" id="GAA2260683.1"/>
    </source>
</evidence>
<dbReference type="RefSeq" id="WP_344638825.1">
    <property type="nucleotide sequence ID" value="NZ_BAAATR010000025.1"/>
</dbReference>
<organism evidence="2 3">
    <name type="scientific">Kitasatospora cystarginea</name>
    <dbReference type="NCBI Taxonomy" id="58350"/>
    <lineage>
        <taxon>Bacteria</taxon>
        <taxon>Bacillati</taxon>
        <taxon>Actinomycetota</taxon>
        <taxon>Actinomycetes</taxon>
        <taxon>Kitasatosporales</taxon>
        <taxon>Streptomycetaceae</taxon>
        <taxon>Kitasatospora</taxon>
    </lineage>
</organism>
<feature type="compositionally biased region" description="Low complexity" evidence="1">
    <location>
        <begin position="11"/>
        <end position="21"/>
    </location>
</feature>
<comment type="caution">
    <text evidence="2">The sequence shown here is derived from an EMBL/GenBank/DDBJ whole genome shotgun (WGS) entry which is preliminary data.</text>
</comment>
<feature type="compositionally biased region" description="Low complexity" evidence="1">
    <location>
        <begin position="67"/>
        <end position="79"/>
    </location>
</feature>